<accession>A0ABT3G2V3</accession>
<keyword evidence="3" id="KW-1185">Reference proteome</keyword>
<keyword evidence="1" id="KW-0472">Membrane</keyword>
<name>A0ABT3G2V3_9BACT</name>
<dbReference type="RefSeq" id="WP_264513369.1">
    <property type="nucleotide sequence ID" value="NZ_JAPDDR010000004.1"/>
</dbReference>
<organism evidence="2 3">
    <name type="scientific">Luteolibacter rhizosphaerae</name>
    <dbReference type="NCBI Taxonomy" id="2989719"/>
    <lineage>
        <taxon>Bacteria</taxon>
        <taxon>Pseudomonadati</taxon>
        <taxon>Verrucomicrobiota</taxon>
        <taxon>Verrucomicrobiia</taxon>
        <taxon>Verrucomicrobiales</taxon>
        <taxon>Verrucomicrobiaceae</taxon>
        <taxon>Luteolibacter</taxon>
    </lineage>
</organism>
<comment type="caution">
    <text evidence="2">The sequence shown here is derived from an EMBL/GenBank/DDBJ whole genome shotgun (WGS) entry which is preliminary data.</text>
</comment>
<evidence type="ECO:0000313" key="2">
    <source>
        <dbReference type="EMBL" id="MCW1913869.1"/>
    </source>
</evidence>
<dbReference type="EMBL" id="JAPDDR010000004">
    <property type="protein sequence ID" value="MCW1913869.1"/>
    <property type="molecule type" value="Genomic_DNA"/>
</dbReference>
<keyword evidence="1" id="KW-1133">Transmembrane helix</keyword>
<proteinExistence type="predicted"/>
<sequence>MQDAESLDTVLGHSRRERPEPLPVDFAASVIGRLKAERRRKKEPVLSLAITAMAAVVTALAISLGSAAPEKSTAPPRLSVFGKPAVQAPFDTP</sequence>
<dbReference type="Proteomes" id="UP001165653">
    <property type="component" value="Unassembled WGS sequence"/>
</dbReference>
<evidence type="ECO:0000256" key="1">
    <source>
        <dbReference type="SAM" id="Phobius"/>
    </source>
</evidence>
<protein>
    <submittedName>
        <fullName evidence="2">Uncharacterized protein</fullName>
    </submittedName>
</protein>
<feature type="transmembrane region" description="Helical" evidence="1">
    <location>
        <begin position="45"/>
        <end position="68"/>
    </location>
</feature>
<keyword evidence="1" id="KW-0812">Transmembrane</keyword>
<evidence type="ECO:0000313" key="3">
    <source>
        <dbReference type="Proteomes" id="UP001165653"/>
    </source>
</evidence>
<gene>
    <name evidence="2" type="ORF">OJ996_09805</name>
</gene>
<reference evidence="2" key="1">
    <citation type="submission" date="2022-10" db="EMBL/GenBank/DDBJ databases">
        <title>Luteolibacter sp. GHJ8, whole genome shotgun sequencing project.</title>
        <authorList>
            <person name="Zhao G."/>
            <person name="Shen L."/>
        </authorList>
    </citation>
    <scope>NUCLEOTIDE SEQUENCE</scope>
    <source>
        <strain evidence="2">GHJ8</strain>
    </source>
</reference>